<dbReference type="InterPro" id="IPR040695">
    <property type="entry name" value="EcpB_C"/>
</dbReference>
<proteinExistence type="inferred from homology"/>
<accession>A0ABX0LGP6</accession>
<comment type="similarity">
    <text evidence="1">Belongs to the EcpB/EcpE family.</text>
</comment>
<evidence type="ECO:0000256" key="3">
    <source>
        <dbReference type="ARBA" id="ARBA00022558"/>
    </source>
</evidence>
<dbReference type="InterPro" id="IPR008962">
    <property type="entry name" value="PapD-like_sf"/>
</dbReference>
<keyword evidence="5" id="KW-0143">Chaperone</keyword>
<evidence type="ECO:0000256" key="5">
    <source>
        <dbReference type="ARBA" id="ARBA00023186"/>
    </source>
</evidence>
<evidence type="ECO:0000256" key="2">
    <source>
        <dbReference type="ARBA" id="ARBA00014241"/>
    </source>
</evidence>
<dbReference type="Gene3D" id="2.60.40.10">
    <property type="entry name" value="Immunoglobulins"/>
    <property type="match status" value="1"/>
</dbReference>
<dbReference type="RefSeq" id="WP_166454177.1">
    <property type="nucleotide sequence ID" value="NZ_JAAOMA010000068.1"/>
</dbReference>
<feature type="domain" description="EcpB C-terminal" evidence="7">
    <location>
        <begin position="158"/>
        <end position="223"/>
    </location>
</feature>
<evidence type="ECO:0000256" key="6">
    <source>
        <dbReference type="SAM" id="SignalP"/>
    </source>
</evidence>
<keyword evidence="4 6" id="KW-0732">Signal</keyword>
<dbReference type="Proteomes" id="UP001515641">
    <property type="component" value="Unassembled WGS sequence"/>
</dbReference>
<evidence type="ECO:0000256" key="4">
    <source>
        <dbReference type="ARBA" id="ARBA00022729"/>
    </source>
</evidence>
<sequence>MKTYQIKLLSCVWLMFSSFPVNAIHVGALTTVLESGDSFVSKAFGNQDKVAKFVNVSIIPVDNPKNMKPLQRGAPELLVSPATQVIGPNKTANVKLYYQGPVDGKERYYQLRFSEQDLPALTQLTNQTSLKTKRQITINTVLVVRPRQAEFTYEVNGKGKMSNTGNTFIRMLTSGQCSNSGSKQLETCSRYAFLLPGESVDFSKHFKKFDGYGVWRGSEYIHIPAQE</sequence>
<name>A0ABX0LGP6_9NEIS</name>
<evidence type="ECO:0000259" key="7">
    <source>
        <dbReference type="Pfam" id="PF18649"/>
    </source>
</evidence>
<feature type="signal peptide" evidence="6">
    <location>
        <begin position="1"/>
        <end position="23"/>
    </location>
</feature>
<gene>
    <name evidence="8" type="ORF">HA052_25480</name>
</gene>
<keyword evidence="3" id="KW-1029">Fimbrium biogenesis</keyword>
<evidence type="ECO:0000313" key="9">
    <source>
        <dbReference type="Proteomes" id="UP001515641"/>
    </source>
</evidence>
<comment type="caution">
    <text evidence="8">The sequence shown here is derived from an EMBL/GenBank/DDBJ whole genome shotgun (WGS) entry which is preliminary data.</text>
</comment>
<evidence type="ECO:0000256" key="1">
    <source>
        <dbReference type="ARBA" id="ARBA00009408"/>
    </source>
</evidence>
<organism evidence="8 9">
    <name type="scientific">Chromobacterium fluminis</name>
    <dbReference type="NCBI Taxonomy" id="3044269"/>
    <lineage>
        <taxon>Bacteria</taxon>
        <taxon>Pseudomonadati</taxon>
        <taxon>Pseudomonadota</taxon>
        <taxon>Betaproteobacteria</taxon>
        <taxon>Neisseriales</taxon>
        <taxon>Chromobacteriaceae</taxon>
        <taxon>Chromobacterium</taxon>
    </lineage>
</organism>
<protein>
    <recommendedName>
        <fullName evidence="2">Probable fimbrial chaperone EcpB</fullName>
    </recommendedName>
</protein>
<dbReference type="InterPro" id="IPR013783">
    <property type="entry name" value="Ig-like_fold"/>
</dbReference>
<dbReference type="EMBL" id="JAAOMA010000068">
    <property type="protein sequence ID" value="NHR08546.1"/>
    <property type="molecule type" value="Genomic_DNA"/>
</dbReference>
<reference evidence="8 9" key="1">
    <citation type="submission" date="2020-03" db="EMBL/GenBank/DDBJ databases">
        <title>Draft genome sequence of environmentally isolated cultures.</title>
        <authorList>
            <person name="Wilson H.S."/>
            <person name="De Leon M.E."/>
        </authorList>
    </citation>
    <scope>NUCLEOTIDE SEQUENCE [LARGE SCALE GENOMIC DNA]</scope>
    <source>
        <strain evidence="8 9">HSC-31F16</strain>
    </source>
</reference>
<keyword evidence="9" id="KW-1185">Reference proteome</keyword>
<evidence type="ECO:0000313" key="8">
    <source>
        <dbReference type="EMBL" id="NHR08546.1"/>
    </source>
</evidence>
<dbReference type="SUPFAM" id="SSF49354">
    <property type="entry name" value="PapD-like"/>
    <property type="match status" value="1"/>
</dbReference>
<feature type="chain" id="PRO_5046324909" description="Probable fimbrial chaperone EcpB" evidence="6">
    <location>
        <begin position="24"/>
        <end position="227"/>
    </location>
</feature>
<dbReference type="Pfam" id="PF18649">
    <property type="entry name" value="EcpB_C"/>
    <property type="match status" value="1"/>
</dbReference>